<evidence type="ECO:0000256" key="6">
    <source>
        <dbReference type="SAM" id="MobiDB-lite"/>
    </source>
</evidence>
<proteinExistence type="predicted"/>
<keyword evidence="2 5" id="KW-0853">WD repeat</keyword>
<evidence type="ECO:0000313" key="8">
    <source>
        <dbReference type="Proteomes" id="UP000605986"/>
    </source>
</evidence>
<dbReference type="GO" id="GO:0048188">
    <property type="term" value="C:Set1C/COMPASS complex"/>
    <property type="evidence" value="ECO:0007669"/>
    <property type="project" value="InterPro"/>
</dbReference>
<dbReference type="PROSITE" id="PS00678">
    <property type="entry name" value="WD_REPEATS_1"/>
    <property type="match status" value="1"/>
</dbReference>
<dbReference type="InterPro" id="IPR019775">
    <property type="entry name" value="WD40_repeat_CS"/>
</dbReference>
<organism evidence="7 8">
    <name type="scientific">Fusarium austroafricanum</name>
    <dbReference type="NCBI Taxonomy" id="2364996"/>
    <lineage>
        <taxon>Eukaryota</taxon>
        <taxon>Fungi</taxon>
        <taxon>Dikarya</taxon>
        <taxon>Ascomycota</taxon>
        <taxon>Pezizomycotina</taxon>
        <taxon>Sordariomycetes</taxon>
        <taxon>Hypocreomycetidae</taxon>
        <taxon>Hypocreales</taxon>
        <taxon>Nectriaceae</taxon>
        <taxon>Fusarium</taxon>
        <taxon>Fusarium concolor species complex</taxon>
    </lineage>
</organism>
<dbReference type="AlphaFoldDB" id="A0A8H4K3I2"/>
<dbReference type="InterPro" id="IPR001680">
    <property type="entry name" value="WD40_rpt"/>
</dbReference>
<dbReference type="PROSITE" id="PS50294">
    <property type="entry name" value="WD_REPEATS_REGION"/>
    <property type="match status" value="1"/>
</dbReference>
<protein>
    <recommendedName>
        <fullName evidence="9">Anaphase-promoting complex subunit 4 WD40 domain-containing protein</fullName>
    </recommendedName>
</protein>
<keyword evidence="4" id="KW-0539">Nucleus</keyword>
<evidence type="ECO:0008006" key="9">
    <source>
        <dbReference type="Google" id="ProtNLM"/>
    </source>
</evidence>
<feature type="region of interest" description="Disordered" evidence="6">
    <location>
        <begin position="559"/>
        <end position="581"/>
    </location>
</feature>
<evidence type="ECO:0000256" key="5">
    <source>
        <dbReference type="PROSITE-ProRule" id="PRU00221"/>
    </source>
</evidence>
<evidence type="ECO:0000313" key="7">
    <source>
        <dbReference type="EMBL" id="KAF4442716.1"/>
    </source>
</evidence>
<dbReference type="SUPFAM" id="SSF50978">
    <property type="entry name" value="WD40 repeat-like"/>
    <property type="match status" value="1"/>
</dbReference>
<dbReference type="EMBL" id="JAADJG010000587">
    <property type="protein sequence ID" value="KAF4442716.1"/>
    <property type="molecule type" value="Genomic_DNA"/>
</dbReference>
<feature type="compositionally biased region" description="Basic and acidic residues" evidence="6">
    <location>
        <begin position="572"/>
        <end position="581"/>
    </location>
</feature>
<dbReference type="PANTHER" id="PTHR44040:SF1">
    <property type="entry name" value="RETINOBLASTOMA-BINDING PROTEIN 5"/>
    <property type="match status" value="1"/>
</dbReference>
<accession>A0A8H4K3I2</accession>
<evidence type="ECO:0000256" key="1">
    <source>
        <dbReference type="ARBA" id="ARBA00004123"/>
    </source>
</evidence>
<dbReference type="SMART" id="SM00320">
    <property type="entry name" value="WD40"/>
    <property type="match status" value="6"/>
</dbReference>
<keyword evidence="3" id="KW-0677">Repeat</keyword>
<evidence type="ECO:0000256" key="3">
    <source>
        <dbReference type="ARBA" id="ARBA00022737"/>
    </source>
</evidence>
<reference evidence="7" key="1">
    <citation type="submission" date="2020-01" db="EMBL/GenBank/DDBJ databases">
        <title>Identification and distribution of gene clusters putatively required for synthesis of sphingolipid metabolism inhibitors in phylogenetically diverse species of the filamentous fungus Fusarium.</title>
        <authorList>
            <person name="Kim H.-S."/>
            <person name="Busman M."/>
            <person name="Brown D.W."/>
            <person name="Divon H."/>
            <person name="Uhlig S."/>
            <person name="Proctor R.H."/>
        </authorList>
    </citation>
    <scope>NUCLEOTIDE SEQUENCE</scope>
    <source>
        <strain evidence="7">NRRL 53441</strain>
    </source>
</reference>
<comment type="caution">
    <text evidence="7">The sequence shown here is derived from an EMBL/GenBank/DDBJ whole genome shotgun (WGS) entry which is preliminary data.</text>
</comment>
<dbReference type="Proteomes" id="UP000605986">
    <property type="component" value="Unassembled WGS sequence"/>
</dbReference>
<dbReference type="InterPro" id="IPR015943">
    <property type="entry name" value="WD40/YVTN_repeat-like_dom_sf"/>
</dbReference>
<dbReference type="PANTHER" id="PTHR44040">
    <property type="entry name" value="RETINOBLASTOMA-BINDING PROTEIN 5"/>
    <property type="match status" value="1"/>
</dbReference>
<dbReference type="Gene3D" id="2.130.10.10">
    <property type="entry name" value="YVTN repeat-like/Quinoprotein amine dehydrogenase"/>
    <property type="match status" value="3"/>
</dbReference>
<feature type="region of interest" description="Disordered" evidence="6">
    <location>
        <begin position="430"/>
        <end position="466"/>
    </location>
</feature>
<comment type="subcellular location">
    <subcellularLocation>
        <location evidence="1">Nucleus</location>
    </subcellularLocation>
</comment>
<name>A0A8H4K3I2_9HYPO</name>
<gene>
    <name evidence="7" type="ORF">F53441_11657</name>
</gene>
<dbReference type="OrthoDB" id="196858at2759"/>
<sequence>MNLLLSDDYLLQDYPENITNTIRSGHATTLRFNRQGDYLASGRVDGTVVVWDLETMGVARKLRGHNKSISFLSWSRCGQYLLTTCQGWKAILWDLQDGKRLREVRFRAPAYMAELHPWNHLQFVAALFEEQPVLVDLTEPVDVKHILPSAAKRPSTDDAALREKQAKEDAKQMTTSAIWNTTGDHILAGTNKGKLNIIDAKTYEIIYSEKICSGAITTMRMTVSGRELLVNSQDRIIRTFRVPNLMAENLDLDTLQVPLEHKFQDVVNRLSWNHVTFSATGEYVAASTYNNHELYVWERNHGSLVCMLKDPKEEQGVIEWHPTRALLAACGLETGRIYIWSVVSPQKWSALAPDFAEVEENVEYIEREDEFDIYAQEEIHRRRLDAEDEDVDVLTLDASKTLDEGESFRMPILFNLGESDSEDELIAVSTGTMRRRSPGEGQSDLEEKIPVKKSAAGKRGRKPRETVRKKYLYSLDQQASGNTQAQRGQKRLSAGLLPAALKSRIFQASPVLLASTRQNFAFNTKSSQRASGIARIPSRQLHDRYRQIDDVADRDFSSFRDFRGGGDGGDQPEVHLGRWPG</sequence>
<feature type="repeat" description="WD" evidence="5">
    <location>
        <begin position="62"/>
        <end position="103"/>
    </location>
</feature>
<dbReference type="PROSITE" id="PS50082">
    <property type="entry name" value="WD_REPEATS_2"/>
    <property type="match status" value="2"/>
</dbReference>
<evidence type="ECO:0000256" key="4">
    <source>
        <dbReference type="ARBA" id="ARBA00023242"/>
    </source>
</evidence>
<dbReference type="InterPro" id="IPR037850">
    <property type="entry name" value="RBBP5/Swd1"/>
</dbReference>
<evidence type="ECO:0000256" key="2">
    <source>
        <dbReference type="ARBA" id="ARBA00022574"/>
    </source>
</evidence>
<dbReference type="InterPro" id="IPR036322">
    <property type="entry name" value="WD40_repeat_dom_sf"/>
</dbReference>
<feature type="repeat" description="WD" evidence="5">
    <location>
        <begin position="28"/>
        <end position="61"/>
    </location>
</feature>
<dbReference type="Pfam" id="PF00400">
    <property type="entry name" value="WD40"/>
    <property type="match status" value="2"/>
</dbReference>
<keyword evidence="8" id="KW-1185">Reference proteome</keyword>